<evidence type="ECO:0000256" key="1">
    <source>
        <dbReference type="SAM" id="MobiDB-lite"/>
    </source>
</evidence>
<proteinExistence type="predicted"/>
<feature type="region of interest" description="Disordered" evidence="1">
    <location>
        <begin position="1"/>
        <end position="22"/>
    </location>
</feature>
<gene>
    <name evidence="2" type="ORF">ShirakiTB12_53450</name>
</gene>
<name>A0AAX6BST6_PRIMG</name>
<evidence type="ECO:0000313" key="3">
    <source>
        <dbReference type="Proteomes" id="UP001165240"/>
    </source>
</evidence>
<dbReference type="EMBL" id="BSYK01000003">
    <property type="protein sequence ID" value="GMG76876.1"/>
    <property type="molecule type" value="Genomic_DNA"/>
</dbReference>
<evidence type="ECO:0000313" key="2">
    <source>
        <dbReference type="EMBL" id="GMG76876.1"/>
    </source>
</evidence>
<organism evidence="2 3">
    <name type="scientific">Priestia megaterium</name>
    <name type="common">Bacillus megaterium</name>
    <dbReference type="NCBI Taxonomy" id="1404"/>
    <lineage>
        <taxon>Bacteria</taxon>
        <taxon>Bacillati</taxon>
        <taxon>Bacillota</taxon>
        <taxon>Bacilli</taxon>
        <taxon>Bacillales</taxon>
        <taxon>Bacillaceae</taxon>
        <taxon>Priestia</taxon>
    </lineage>
</organism>
<accession>A0AAX6BST6</accession>
<feature type="region of interest" description="Disordered" evidence="1">
    <location>
        <begin position="45"/>
        <end position="69"/>
    </location>
</feature>
<comment type="caution">
    <text evidence="2">The sequence shown here is derived from an EMBL/GenBank/DDBJ whole genome shotgun (WGS) entry which is preliminary data.</text>
</comment>
<feature type="compositionally biased region" description="Basic residues" evidence="1">
    <location>
        <begin position="7"/>
        <end position="22"/>
    </location>
</feature>
<dbReference type="AlphaFoldDB" id="A0AAX6BST6"/>
<reference evidence="2" key="1">
    <citation type="journal article" date="2024" name="Appl Microbiol">
        <title>Effect of kuratsuki Bacillus and Priestia on Taste of Sake.</title>
        <authorList>
            <person name="Kobayashi K."/>
            <person name="Nishida H."/>
        </authorList>
    </citation>
    <scope>NUCLEOTIDE SEQUENCE</scope>
    <source>
        <strain evidence="2">B-12</strain>
    </source>
</reference>
<protein>
    <submittedName>
        <fullName evidence="2">Uncharacterized protein</fullName>
    </submittedName>
</protein>
<sequence length="102" mass="11536">MIQIKRYTSHHNKKANCSLKNKKKQKEKNCTYISIYIYNHAETGGQISGNHSQNANQGSQIANRSGQNANQDGVIIKECGIKNKSAKVKKVNLEDKMKNKQF</sequence>
<dbReference type="Proteomes" id="UP001165240">
    <property type="component" value="Unassembled WGS sequence"/>
</dbReference>
<feature type="compositionally biased region" description="Polar residues" evidence="1">
    <location>
        <begin position="48"/>
        <end position="69"/>
    </location>
</feature>